<organism evidence="1 2">
    <name type="scientific">Agrobacterium tumefaciens</name>
    <dbReference type="NCBI Taxonomy" id="358"/>
    <lineage>
        <taxon>Bacteria</taxon>
        <taxon>Pseudomonadati</taxon>
        <taxon>Pseudomonadota</taxon>
        <taxon>Alphaproteobacteria</taxon>
        <taxon>Hyphomicrobiales</taxon>
        <taxon>Rhizobiaceae</taxon>
        <taxon>Rhizobium/Agrobacterium group</taxon>
        <taxon>Agrobacterium</taxon>
        <taxon>Agrobacterium tumefaciens complex</taxon>
    </lineage>
</organism>
<proteinExistence type="predicted"/>
<dbReference type="EMBL" id="SGOE01000008">
    <property type="protein sequence ID" value="TRB03517.1"/>
    <property type="molecule type" value="Genomic_DNA"/>
</dbReference>
<protein>
    <submittedName>
        <fullName evidence="1">Uncharacterized protein</fullName>
    </submittedName>
</protein>
<dbReference type="RefSeq" id="WP_142859192.1">
    <property type="nucleotide sequence ID" value="NZ_SGOE01000008.1"/>
</dbReference>
<evidence type="ECO:0000313" key="2">
    <source>
        <dbReference type="Proteomes" id="UP000317023"/>
    </source>
</evidence>
<dbReference type="AlphaFoldDB" id="A0A546XS14"/>
<sequence>MFATIVLLDLDVALPKRRRVFTGPYRWTPTHGATQRMFYAESFQREIETARHGASFRLRIEPFK</sequence>
<gene>
    <name evidence="1" type="ORF">EXN61_21925</name>
</gene>
<evidence type="ECO:0000313" key="1">
    <source>
        <dbReference type="EMBL" id="TRB03517.1"/>
    </source>
</evidence>
<dbReference type="Proteomes" id="UP000317023">
    <property type="component" value="Unassembled WGS sequence"/>
</dbReference>
<comment type="caution">
    <text evidence="1">The sequence shown here is derived from an EMBL/GenBank/DDBJ whole genome shotgun (WGS) entry which is preliminary data.</text>
</comment>
<reference evidence="1 2" key="1">
    <citation type="journal article" date="2019" name="Appl. Microbiol. Biotechnol.">
        <title>Differential efficiency of wild type rhizogenic strains for rol gene transformation of plants.</title>
        <authorList>
            <person name="Desmet S."/>
            <person name="De Keyser E."/>
            <person name="Van Vaerenbergh J."/>
            <person name="Baeyen S."/>
            <person name="Van Huylenbroeck J."/>
            <person name="Geelen D."/>
            <person name="Dhooghe E."/>
        </authorList>
    </citation>
    <scope>NUCLEOTIDE SEQUENCE [LARGE SCALE GENOMIC DNA]</scope>
    <source>
        <strain evidence="1 2">MAFF210266</strain>
    </source>
</reference>
<accession>A0A546XS14</accession>
<name>A0A546XS14_AGRTU</name>